<sequence>MQRLALISVSDKSGVLPFAKTLVDELGFRILSTGGTARLLRENGVDAGEVSDHTGFPEMMDGRVKTLHPKIHGGLLCLRNNEEHCQAAEANDIEMIELVVVNLYPFEETVAKPEVTLAEAIEQIDIGGPSMLRSAAKNNRDVTVVCDPGDYDRVLDSLKADDEAALLALRSELALKVYRRTSEYDGAISEYLSEEALKDA</sequence>
<dbReference type="CDD" id="cd01421">
    <property type="entry name" value="IMPCH"/>
    <property type="match status" value="1"/>
</dbReference>
<dbReference type="FunFam" id="3.40.50.1380:FF:000001">
    <property type="entry name" value="Bifunctional purine biosynthesis protein PurH"/>
    <property type="match status" value="1"/>
</dbReference>
<evidence type="ECO:0000256" key="2">
    <source>
        <dbReference type="ARBA" id="ARBA00022755"/>
    </source>
</evidence>
<keyword evidence="2" id="KW-0658">Purine biosynthesis</keyword>
<dbReference type="SMART" id="SM00851">
    <property type="entry name" value="MGS"/>
    <property type="match status" value="1"/>
</dbReference>
<proteinExistence type="predicted"/>
<evidence type="ECO:0000256" key="3">
    <source>
        <dbReference type="ARBA" id="ARBA00022801"/>
    </source>
</evidence>
<keyword evidence="1" id="KW-0808">Transferase</keyword>
<dbReference type="PROSITE" id="PS51855">
    <property type="entry name" value="MGS"/>
    <property type="match status" value="1"/>
</dbReference>
<dbReference type="InterPro" id="IPR036914">
    <property type="entry name" value="MGS-like_dom_sf"/>
</dbReference>
<organism evidence="6">
    <name type="scientific">marine metagenome</name>
    <dbReference type="NCBI Taxonomy" id="408172"/>
    <lineage>
        <taxon>unclassified sequences</taxon>
        <taxon>metagenomes</taxon>
        <taxon>ecological metagenomes</taxon>
    </lineage>
</organism>
<evidence type="ECO:0000256" key="1">
    <source>
        <dbReference type="ARBA" id="ARBA00022679"/>
    </source>
</evidence>
<feature type="non-terminal residue" evidence="6">
    <location>
        <position position="200"/>
    </location>
</feature>
<evidence type="ECO:0000313" key="6">
    <source>
        <dbReference type="EMBL" id="SVC53839.1"/>
    </source>
</evidence>
<dbReference type="GO" id="GO:0003937">
    <property type="term" value="F:IMP cyclohydrolase activity"/>
    <property type="evidence" value="ECO:0007669"/>
    <property type="project" value="InterPro"/>
</dbReference>
<dbReference type="PANTHER" id="PTHR11692">
    <property type="entry name" value="BIFUNCTIONAL PURINE BIOSYNTHESIS PROTEIN PURH"/>
    <property type="match status" value="1"/>
</dbReference>
<dbReference type="AlphaFoldDB" id="A0A382MY71"/>
<dbReference type="GO" id="GO:0004643">
    <property type="term" value="F:phosphoribosylaminoimidazolecarboxamide formyltransferase activity"/>
    <property type="evidence" value="ECO:0007669"/>
    <property type="project" value="InterPro"/>
</dbReference>
<dbReference type="InterPro" id="IPR002695">
    <property type="entry name" value="PurH-like"/>
</dbReference>
<gene>
    <name evidence="6" type="ORF">METZ01_LOCUS306693</name>
</gene>
<name>A0A382MY71_9ZZZZ</name>
<dbReference type="GO" id="GO:0005829">
    <property type="term" value="C:cytosol"/>
    <property type="evidence" value="ECO:0007669"/>
    <property type="project" value="TreeGrafter"/>
</dbReference>
<dbReference type="Pfam" id="PF02142">
    <property type="entry name" value="MGS"/>
    <property type="match status" value="1"/>
</dbReference>
<evidence type="ECO:0000259" key="5">
    <source>
        <dbReference type="PROSITE" id="PS51855"/>
    </source>
</evidence>
<feature type="domain" description="MGS-like" evidence="5">
    <location>
        <begin position="1"/>
        <end position="146"/>
    </location>
</feature>
<reference evidence="6" key="1">
    <citation type="submission" date="2018-05" db="EMBL/GenBank/DDBJ databases">
        <authorList>
            <person name="Lanie J.A."/>
            <person name="Ng W.-L."/>
            <person name="Kazmierczak K.M."/>
            <person name="Andrzejewski T.M."/>
            <person name="Davidsen T.M."/>
            <person name="Wayne K.J."/>
            <person name="Tettelin H."/>
            <person name="Glass J.I."/>
            <person name="Rusch D."/>
            <person name="Podicherti R."/>
            <person name="Tsui H.-C.T."/>
            <person name="Winkler M.E."/>
        </authorList>
    </citation>
    <scope>NUCLEOTIDE SEQUENCE</scope>
</reference>
<protein>
    <recommendedName>
        <fullName evidence="5">MGS-like domain-containing protein</fullName>
    </recommendedName>
</protein>
<evidence type="ECO:0000256" key="4">
    <source>
        <dbReference type="ARBA" id="ARBA00023268"/>
    </source>
</evidence>
<accession>A0A382MY71</accession>
<dbReference type="Pfam" id="PF01808">
    <property type="entry name" value="AICARFT_IMPCHas"/>
    <property type="match status" value="1"/>
</dbReference>
<keyword evidence="4" id="KW-0511">Multifunctional enzyme</keyword>
<keyword evidence="3" id="KW-0378">Hydrolase</keyword>
<dbReference type="Gene3D" id="3.40.50.1380">
    <property type="entry name" value="Methylglyoxal synthase-like domain"/>
    <property type="match status" value="1"/>
</dbReference>
<dbReference type="GO" id="GO:0006189">
    <property type="term" value="P:'de novo' IMP biosynthetic process"/>
    <property type="evidence" value="ECO:0007669"/>
    <property type="project" value="TreeGrafter"/>
</dbReference>
<dbReference type="PANTHER" id="PTHR11692:SF0">
    <property type="entry name" value="BIFUNCTIONAL PURINE BIOSYNTHESIS PROTEIN ATIC"/>
    <property type="match status" value="1"/>
</dbReference>
<dbReference type="SUPFAM" id="SSF52335">
    <property type="entry name" value="Methylglyoxal synthase-like"/>
    <property type="match status" value="1"/>
</dbReference>
<dbReference type="EMBL" id="UINC01096720">
    <property type="protein sequence ID" value="SVC53839.1"/>
    <property type="molecule type" value="Genomic_DNA"/>
</dbReference>
<dbReference type="InterPro" id="IPR011607">
    <property type="entry name" value="MGS-like_dom"/>
</dbReference>